<comment type="caution">
    <text evidence="6">The sequence shown here is derived from an EMBL/GenBank/DDBJ whole genome shotgun (WGS) entry which is preliminary data.</text>
</comment>
<evidence type="ECO:0000256" key="1">
    <source>
        <dbReference type="ARBA" id="ARBA00001933"/>
    </source>
</evidence>
<evidence type="ECO:0000313" key="6">
    <source>
        <dbReference type="EMBL" id="KMZ68056.1"/>
    </source>
</evidence>
<comment type="similarity">
    <text evidence="2">Belongs to the threonine aldolase family.</text>
</comment>
<dbReference type="InterPro" id="IPR023603">
    <property type="entry name" value="Low_specificity_L-TA-like"/>
</dbReference>
<evidence type="ECO:0000256" key="3">
    <source>
        <dbReference type="ARBA" id="ARBA00022898"/>
    </source>
</evidence>
<dbReference type="Proteomes" id="UP000036987">
    <property type="component" value="Unassembled WGS sequence"/>
</dbReference>
<sequence length="221" mass="23535">MEIGGRRTVDLRSDTVTKPSAAMYRAMTTAEVDDDCSGNGDPTARLLELEMASRFRKEASLFVPSGTMANLISVLIHCDSRGSEIIVGNNSHIHLYENGGISVLGGIHSRTVPNNADGTIDIELLRAAIREPNDIHFPVTKLICLENTHASCGGKCITAEYTDIVGDLAKEHGLKLHIDGARIFNASVALDVPVDRLVRAADSVSVCMSKGLGAPVGSLIL</sequence>
<proteinExistence type="inferred from homology"/>
<keyword evidence="7" id="KW-1185">Reference proteome</keyword>
<dbReference type="EMBL" id="LFYR01000864">
    <property type="protein sequence ID" value="KMZ68056.1"/>
    <property type="molecule type" value="Genomic_DNA"/>
</dbReference>
<dbReference type="FunFam" id="3.40.640.10:FF:000030">
    <property type="entry name" value="Low-specificity L-threonine aldolase"/>
    <property type="match status" value="1"/>
</dbReference>
<dbReference type="STRING" id="29655.A0A0K9PGG6"/>
<keyword evidence="3" id="KW-0663">Pyridoxal phosphate</keyword>
<dbReference type="InterPro" id="IPR001597">
    <property type="entry name" value="ArAA_b-elim_lyase/Thr_aldolase"/>
</dbReference>
<dbReference type="PANTHER" id="PTHR48097:SF9">
    <property type="entry name" value="L-THREONINE ALDOLASE"/>
    <property type="match status" value="1"/>
</dbReference>
<dbReference type="Pfam" id="PF01212">
    <property type="entry name" value="Beta_elim_lyase"/>
    <property type="match status" value="1"/>
</dbReference>
<dbReference type="PANTHER" id="PTHR48097">
    <property type="entry name" value="L-THREONINE ALDOLASE-RELATED"/>
    <property type="match status" value="1"/>
</dbReference>
<dbReference type="AlphaFoldDB" id="A0A0K9PGG6"/>
<evidence type="ECO:0000259" key="5">
    <source>
        <dbReference type="Pfam" id="PF01212"/>
    </source>
</evidence>
<dbReference type="NCBIfam" id="NF041359">
    <property type="entry name" value="GntG_guanitoxin"/>
    <property type="match status" value="1"/>
</dbReference>
<dbReference type="Gene3D" id="3.40.640.10">
    <property type="entry name" value="Type I PLP-dependent aspartate aminotransferase-like (Major domain)"/>
    <property type="match status" value="1"/>
</dbReference>
<evidence type="ECO:0000256" key="2">
    <source>
        <dbReference type="ARBA" id="ARBA00006966"/>
    </source>
</evidence>
<reference evidence="7" key="1">
    <citation type="journal article" date="2016" name="Nature">
        <title>The genome of the seagrass Zostera marina reveals angiosperm adaptation to the sea.</title>
        <authorList>
            <person name="Olsen J.L."/>
            <person name="Rouze P."/>
            <person name="Verhelst B."/>
            <person name="Lin Y.-C."/>
            <person name="Bayer T."/>
            <person name="Collen J."/>
            <person name="Dattolo E."/>
            <person name="De Paoli E."/>
            <person name="Dittami S."/>
            <person name="Maumus F."/>
            <person name="Michel G."/>
            <person name="Kersting A."/>
            <person name="Lauritano C."/>
            <person name="Lohaus R."/>
            <person name="Toepel M."/>
            <person name="Tonon T."/>
            <person name="Vanneste K."/>
            <person name="Amirebrahimi M."/>
            <person name="Brakel J."/>
            <person name="Bostroem C."/>
            <person name="Chovatia M."/>
            <person name="Grimwood J."/>
            <person name="Jenkins J.W."/>
            <person name="Jueterbock A."/>
            <person name="Mraz A."/>
            <person name="Stam W.T."/>
            <person name="Tice H."/>
            <person name="Bornberg-Bauer E."/>
            <person name="Green P.J."/>
            <person name="Pearson G.A."/>
            <person name="Procaccini G."/>
            <person name="Duarte C.M."/>
            <person name="Schmutz J."/>
            <person name="Reusch T.B.H."/>
            <person name="Van de Peer Y."/>
        </authorList>
    </citation>
    <scope>NUCLEOTIDE SEQUENCE [LARGE SCALE GENOMIC DNA]</scope>
    <source>
        <strain evidence="7">cv. Finnish</strain>
    </source>
</reference>
<keyword evidence="4" id="KW-0456">Lyase</keyword>
<comment type="cofactor">
    <cofactor evidence="1">
        <name>pyridoxal 5'-phosphate</name>
        <dbReference type="ChEBI" id="CHEBI:597326"/>
    </cofactor>
</comment>
<dbReference type="GO" id="GO:0006520">
    <property type="term" value="P:amino acid metabolic process"/>
    <property type="evidence" value="ECO:0007669"/>
    <property type="project" value="InterPro"/>
</dbReference>
<gene>
    <name evidence="6" type="ORF">ZOSMA_24G00790</name>
</gene>
<name>A0A0K9PGG6_ZOSMR</name>
<dbReference type="SUPFAM" id="SSF53383">
    <property type="entry name" value="PLP-dependent transferases"/>
    <property type="match status" value="1"/>
</dbReference>
<accession>A0A0K9PGG6</accession>
<evidence type="ECO:0000256" key="4">
    <source>
        <dbReference type="ARBA" id="ARBA00023239"/>
    </source>
</evidence>
<evidence type="ECO:0000313" key="7">
    <source>
        <dbReference type="Proteomes" id="UP000036987"/>
    </source>
</evidence>
<dbReference type="InterPro" id="IPR015421">
    <property type="entry name" value="PyrdxlP-dep_Trfase_major"/>
</dbReference>
<dbReference type="GO" id="GO:0044283">
    <property type="term" value="P:small molecule biosynthetic process"/>
    <property type="evidence" value="ECO:0007669"/>
    <property type="project" value="UniProtKB-ARBA"/>
</dbReference>
<dbReference type="OrthoDB" id="10261951at2759"/>
<organism evidence="6 7">
    <name type="scientific">Zostera marina</name>
    <name type="common">Eelgrass</name>
    <dbReference type="NCBI Taxonomy" id="29655"/>
    <lineage>
        <taxon>Eukaryota</taxon>
        <taxon>Viridiplantae</taxon>
        <taxon>Streptophyta</taxon>
        <taxon>Embryophyta</taxon>
        <taxon>Tracheophyta</taxon>
        <taxon>Spermatophyta</taxon>
        <taxon>Magnoliopsida</taxon>
        <taxon>Liliopsida</taxon>
        <taxon>Zosteraceae</taxon>
        <taxon>Zostera</taxon>
    </lineage>
</organism>
<dbReference type="InterPro" id="IPR015424">
    <property type="entry name" value="PyrdxlP-dep_Trfase"/>
</dbReference>
<feature type="domain" description="Aromatic amino acid beta-eliminating lyase/threonine aldolase" evidence="5">
    <location>
        <begin position="10"/>
        <end position="220"/>
    </location>
</feature>
<dbReference type="GO" id="GO:0016829">
    <property type="term" value="F:lyase activity"/>
    <property type="evidence" value="ECO:0007669"/>
    <property type="project" value="UniProtKB-KW"/>
</dbReference>
<dbReference type="OMA" id="WHEGTES"/>
<protein>
    <submittedName>
        <fullName evidence="6">L-allo-threonine aldolase</fullName>
    </submittedName>
</protein>